<evidence type="ECO:0000256" key="1">
    <source>
        <dbReference type="SAM" id="MobiDB-lite"/>
    </source>
</evidence>
<feature type="compositionally biased region" description="Low complexity" evidence="1">
    <location>
        <begin position="962"/>
        <end position="977"/>
    </location>
</feature>
<sequence length="1174" mass="130902">MIFFIIQPNVPVNDASITTPNADPTVPWNRVGVRLAAWTEVYTDLPTFFEAIVVAALADPVCRGMLATMGTEFAIAPLDGTFLSEKSRLNRVTALFYGVLRYWCSPQIGNPQSPTPAPLEKPLTHIALWQPMLEPNAPRTGITDLYKSMRALPLATATRRAQLRIFDNILEAARAVVGEVTTSPIRRLDKLFALKLTNSPRMLARQRQLIGAYVGRQKDNFDKAIAEKKTLFTIKVCQYMAYYFGPDLCKQLNRLKAREVLGAFIAFALDDSDKAVLAPLPEAVRAIWLRLPPVARCCMLINDLRKLFEDPKSPTDVRASLALPRKELLADPPPLLWPRSYRVIRPERKTFDGVVAQGVNPRFLAAWNPDEYAEYVMTYRMNLCPLWGGASGHAVNAIHHWQEALGEKAPNVTRSVIAASLFVLWRLFYDIRISPTHTLTETFEATLAPRDNQVVDSYEASSGEEIEAAPRLMLPPPKKSEESKESDPVPQPRKPVFTVLPQQLEDAYDVLDLCRIRDGARAGAVNPIGLVRMLSRAYWNGQGFAGYDTVQQAVNRERKTLADQGYWLPRWSHDATSKVGTGVMSYVESEDPDMQPIKPEVAREALRLLGGILRRLCTPVEPLRGFRAPWALHAKVLDEVKLRQPALLESRREKAETLLRRGMKTLEVLAGLVGVPEEPLSAELQLLLRVATQSFLLCIQWLEPTSPEGRAPTVGVLPSELVTVLWSRLSPLPSLLQEAAKTSVPRTYQETLRMVAAELEQLKAELRPLLPSSARGNLREEGVRMRPTSREAPAFSPEVKKAQAAVNQLISQVKPLLQSLVNEMRSGLSLAKQVPPECRAAVREALRLLEEDELLLSLSLTPYRVDGTLARLSDDAIALKVRQLVRDLPGSLRSLQKTLRAALKGPKLSPVNRGFINSHVDRIALLLPSVEQLTLSSHDDLPQERWAPSDIIAEVRKSRQAPTSKPPVSSVPSFSRSNKGPSTSTGDSHRFVQGLDTHWYTGDEIRVLLGLHLRDVRDRVYIMEGIDAHLHQGFTLEENLRQVRAAIRDTETQCVVAPVHVGGNHWTALSLHFDLQAAKPYLSPAIHYVDPQGTRGLPETLRLSLLILFPDARVTTSTQAYQPANDEHNCGPWTVTLLAHLARHGGVLPDRGAFNIQEARTEDGRRLQQALDRP</sequence>
<comment type="caution">
    <text evidence="2">The sequence shown here is derived from an EMBL/GenBank/DDBJ whole genome shotgun (WGS) entry which is preliminary data.</text>
</comment>
<dbReference type="AlphaFoldDB" id="A0A3A8QR17"/>
<dbReference type="RefSeq" id="WP_121769504.1">
    <property type="nucleotide sequence ID" value="NZ_RAWM01000017.1"/>
</dbReference>
<feature type="compositionally biased region" description="Basic and acidic residues" evidence="1">
    <location>
        <begin position="478"/>
        <end position="487"/>
    </location>
</feature>
<feature type="region of interest" description="Disordered" evidence="1">
    <location>
        <begin position="459"/>
        <end position="494"/>
    </location>
</feature>
<reference evidence="3" key="1">
    <citation type="submission" date="2018-09" db="EMBL/GenBank/DDBJ databases">
        <authorList>
            <person name="Livingstone P.G."/>
            <person name="Whitworth D.E."/>
        </authorList>
    </citation>
    <scope>NUCLEOTIDE SEQUENCE [LARGE SCALE GENOMIC DNA]</scope>
    <source>
        <strain evidence="3">AB047A</strain>
    </source>
</reference>
<accession>A0A3A8QR17</accession>
<evidence type="ECO:0000313" key="2">
    <source>
        <dbReference type="EMBL" id="RKH71219.1"/>
    </source>
</evidence>
<organism evidence="2 3">
    <name type="scientific">Corallococcus interemptor</name>
    <dbReference type="NCBI Taxonomy" id="2316720"/>
    <lineage>
        <taxon>Bacteria</taxon>
        <taxon>Pseudomonadati</taxon>
        <taxon>Myxococcota</taxon>
        <taxon>Myxococcia</taxon>
        <taxon>Myxococcales</taxon>
        <taxon>Cystobacterineae</taxon>
        <taxon>Myxococcaceae</taxon>
        <taxon>Corallococcus</taxon>
    </lineage>
</organism>
<name>A0A3A8QR17_9BACT</name>
<dbReference type="Proteomes" id="UP000282656">
    <property type="component" value="Unassembled WGS sequence"/>
</dbReference>
<gene>
    <name evidence="2" type="ORF">D7X96_09255</name>
</gene>
<dbReference type="EMBL" id="RAWM01000017">
    <property type="protein sequence ID" value="RKH71219.1"/>
    <property type="molecule type" value="Genomic_DNA"/>
</dbReference>
<proteinExistence type="predicted"/>
<dbReference type="OrthoDB" id="5379506at2"/>
<feature type="region of interest" description="Disordered" evidence="1">
    <location>
        <begin position="956"/>
        <end position="988"/>
    </location>
</feature>
<keyword evidence="3" id="KW-1185">Reference proteome</keyword>
<protein>
    <submittedName>
        <fullName evidence="2">Uncharacterized protein</fullName>
    </submittedName>
</protein>
<evidence type="ECO:0000313" key="3">
    <source>
        <dbReference type="Proteomes" id="UP000282656"/>
    </source>
</evidence>